<reference evidence="5" key="1">
    <citation type="submission" date="2022-05" db="EMBL/GenBank/DDBJ databases">
        <title>Sphingomonas sp. strain MG17 Genome sequencing and assembly.</title>
        <authorList>
            <person name="Kim I."/>
        </authorList>
    </citation>
    <scope>NUCLEOTIDE SEQUENCE</scope>
    <source>
        <strain evidence="5">MG17</strain>
    </source>
</reference>
<dbReference type="GO" id="GO:0030288">
    <property type="term" value="C:outer membrane-bounded periplasmic space"/>
    <property type="evidence" value="ECO:0007669"/>
    <property type="project" value="UniProtKB-ARBA"/>
</dbReference>
<dbReference type="SUPFAM" id="SSF53850">
    <property type="entry name" value="Periplasmic binding protein-like II"/>
    <property type="match status" value="1"/>
</dbReference>
<dbReference type="PROSITE" id="PS51318">
    <property type="entry name" value="TAT"/>
    <property type="match status" value="1"/>
</dbReference>
<sequence>MVDVLSTDISRRALLGGLAAGLAVNGAGVGSATGQPRAGGRIRIASTNSSTADTLDPAKGSTATDYIRHYMLYSGLTQFDGQLRGRPGLADRMVTQDNIVWNIRLRRGVHFHNGKPLTVEDVIFSLLRHRDPAAGSKVKTVADQFASARRAGPLELQLRLTGPNPDLPAILAVSHFLIVENGRRDFSKANGTGPYIAHEFAPGIRTIVRKNPNYWKPGRPYLDEIELIAIPDEISRVNALLSGDVQMVNAVGPGSVKRVRATSTHSVMEIPSGLFTNLIMRRDNPVTANPDFVLAMKYLQDRELIKRALFRGFATIANDQPISPIDPNFNPNIPQRPLDPDRAKFLLKRSGLLGVRLPVYAAPVANGSIDMGSVLQEHAAQIGLKLAINRVPSDGYWATHWMKHPMTFGNTNQRPTTDMMFSLFFQSKALTNETGWNHPRFDRLLLEARSTTDAALRKEIYGEMQLVVHQHGGLAIPAFISLLDGYDRRLKGMFPIPLGGFMGYNFAEYAWWDA</sequence>
<evidence type="ECO:0000259" key="4">
    <source>
        <dbReference type="Pfam" id="PF00496"/>
    </source>
</evidence>
<dbReference type="InterPro" id="IPR000914">
    <property type="entry name" value="SBP_5_dom"/>
</dbReference>
<organism evidence="5 6">
    <name type="scientific">Sphingomonas tagetis</name>
    <dbReference type="NCBI Taxonomy" id="2949092"/>
    <lineage>
        <taxon>Bacteria</taxon>
        <taxon>Pseudomonadati</taxon>
        <taxon>Pseudomonadota</taxon>
        <taxon>Alphaproteobacteria</taxon>
        <taxon>Sphingomonadales</taxon>
        <taxon>Sphingomonadaceae</taxon>
        <taxon>Sphingomonas</taxon>
    </lineage>
</organism>
<keyword evidence="3" id="KW-0732">Signal</keyword>
<dbReference type="InterPro" id="IPR030678">
    <property type="entry name" value="Peptide/Ni-bd"/>
</dbReference>
<dbReference type="AlphaFoldDB" id="A0A9X2KM94"/>
<comment type="similarity">
    <text evidence="2">Belongs to the bacterial solute-binding protein 5 family.</text>
</comment>
<dbReference type="EMBL" id="JAMLDX010000010">
    <property type="protein sequence ID" value="MCP3731457.1"/>
    <property type="molecule type" value="Genomic_DNA"/>
</dbReference>
<dbReference type="GO" id="GO:1904680">
    <property type="term" value="F:peptide transmembrane transporter activity"/>
    <property type="evidence" value="ECO:0007669"/>
    <property type="project" value="TreeGrafter"/>
</dbReference>
<feature type="domain" description="Solute-binding protein family 5" evidence="4">
    <location>
        <begin position="87"/>
        <end position="427"/>
    </location>
</feature>
<dbReference type="GO" id="GO:0043190">
    <property type="term" value="C:ATP-binding cassette (ABC) transporter complex"/>
    <property type="evidence" value="ECO:0007669"/>
    <property type="project" value="InterPro"/>
</dbReference>
<dbReference type="Gene3D" id="3.10.105.10">
    <property type="entry name" value="Dipeptide-binding Protein, Domain 3"/>
    <property type="match status" value="1"/>
</dbReference>
<evidence type="ECO:0000256" key="3">
    <source>
        <dbReference type="ARBA" id="ARBA00022729"/>
    </source>
</evidence>
<dbReference type="RefSeq" id="WP_254294082.1">
    <property type="nucleotide sequence ID" value="NZ_JAMLDX010000010.1"/>
</dbReference>
<comment type="caution">
    <text evidence="5">The sequence shown here is derived from an EMBL/GenBank/DDBJ whole genome shotgun (WGS) entry which is preliminary data.</text>
</comment>
<gene>
    <name evidence="5" type="ORF">M9978_13595</name>
</gene>
<dbReference type="GO" id="GO:0015833">
    <property type="term" value="P:peptide transport"/>
    <property type="evidence" value="ECO:0007669"/>
    <property type="project" value="TreeGrafter"/>
</dbReference>
<dbReference type="Proteomes" id="UP001139451">
    <property type="component" value="Unassembled WGS sequence"/>
</dbReference>
<proteinExistence type="inferred from homology"/>
<dbReference type="Pfam" id="PF00496">
    <property type="entry name" value="SBP_bac_5"/>
    <property type="match status" value="1"/>
</dbReference>
<evidence type="ECO:0000313" key="5">
    <source>
        <dbReference type="EMBL" id="MCP3731457.1"/>
    </source>
</evidence>
<accession>A0A9X2KM94</accession>
<dbReference type="CDD" id="cd08503">
    <property type="entry name" value="PBP2_NikA_DppA_OppA_like_17"/>
    <property type="match status" value="1"/>
</dbReference>
<dbReference type="InterPro" id="IPR006311">
    <property type="entry name" value="TAT_signal"/>
</dbReference>
<dbReference type="InterPro" id="IPR039424">
    <property type="entry name" value="SBP_5"/>
</dbReference>
<dbReference type="Gene3D" id="3.90.76.10">
    <property type="entry name" value="Dipeptide-binding Protein, Domain 1"/>
    <property type="match status" value="1"/>
</dbReference>
<keyword evidence="6" id="KW-1185">Reference proteome</keyword>
<name>A0A9X2KM94_9SPHN</name>
<dbReference type="PANTHER" id="PTHR30290">
    <property type="entry name" value="PERIPLASMIC BINDING COMPONENT OF ABC TRANSPORTER"/>
    <property type="match status" value="1"/>
</dbReference>
<dbReference type="PANTHER" id="PTHR30290:SF38">
    <property type="entry name" value="D,D-DIPEPTIDE-BINDING PERIPLASMIC PROTEIN DDPA-RELATED"/>
    <property type="match status" value="1"/>
</dbReference>
<evidence type="ECO:0000313" key="6">
    <source>
        <dbReference type="Proteomes" id="UP001139451"/>
    </source>
</evidence>
<evidence type="ECO:0000256" key="1">
    <source>
        <dbReference type="ARBA" id="ARBA00004418"/>
    </source>
</evidence>
<dbReference type="PIRSF" id="PIRSF002741">
    <property type="entry name" value="MppA"/>
    <property type="match status" value="1"/>
</dbReference>
<dbReference type="Gene3D" id="3.40.190.10">
    <property type="entry name" value="Periplasmic binding protein-like II"/>
    <property type="match status" value="1"/>
</dbReference>
<comment type="subcellular location">
    <subcellularLocation>
        <location evidence="1">Periplasm</location>
    </subcellularLocation>
</comment>
<evidence type="ECO:0000256" key="2">
    <source>
        <dbReference type="ARBA" id="ARBA00005695"/>
    </source>
</evidence>
<protein>
    <submittedName>
        <fullName evidence="5">ABC transporter substrate-binding protein</fullName>
    </submittedName>
</protein>